<dbReference type="Proteomes" id="UP001443914">
    <property type="component" value="Unassembled WGS sequence"/>
</dbReference>
<dbReference type="AlphaFoldDB" id="A0AAW1KCY2"/>
<keyword evidence="4" id="KW-1185">Reference proteome</keyword>
<evidence type="ECO:0000256" key="1">
    <source>
        <dbReference type="SAM" id="MobiDB-lite"/>
    </source>
</evidence>
<comment type="caution">
    <text evidence="3">The sequence shown here is derived from an EMBL/GenBank/DDBJ whole genome shotgun (WGS) entry which is preliminary data.</text>
</comment>
<feature type="region of interest" description="Disordered" evidence="1">
    <location>
        <begin position="298"/>
        <end position="353"/>
    </location>
</feature>
<reference evidence="3" key="1">
    <citation type="submission" date="2024-03" db="EMBL/GenBank/DDBJ databases">
        <title>WGS assembly of Saponaria officinalis var. Norfolk2.</title>
        <authorList>
            <person name="Jenkins J."/>
            <person name="Shu S."/>
            <person name="Grimwood J."/>
            <person name="Barry K."/>
            <person name="Goodstein D."/>
            <person name="Schmutz J."/>
            <person name="Leebens-Mack J."/>
            <person name="Osbourn A."/>
        </authorList>
    </citation>
    <scope>NUCLEOTIDE SEQUENCE [LARGE SCALE GENOMIC DNA]</scope>
    <source>
        <strain evidence="3">JIC</strain>
    </source>
</reference>
<protein>
    <recommendedName>
        <fullName evidence="2">Retrotransposon Copia-like N-terminal domain-containing protein</fullName>
    </recommendedName>
</protein>
<evidence type="ECO:0000259" key="2">
    <source>
        <dbReference type="Pfam" id="PF14244"/>
    </source>
</evidence>
<dbReference type="InterPro" id="IPR029472">
    <property type="entry name" value="Copia-like_N"/>
</dbReference>
<gene>
    <name evidence="3" type="ORF">RND81_06G181500</name>
</gene>
<evidence type="ECO:0000313" key="3">
    <source>
        <dbReference type="EMBL" id="KAK9715672.1"/>
    </source>
</evidence>
<accession>A0AAW1KCY2</accession>
<feature type="compositionally biased region" description="Low complexity" evidence="1">
    <location>
        <begin position="327"/>
        <end position="353"/>
    </location>
</feature>
<feature type="compositionally biased region" description="Polar residues" evidence="1">
    <location>
        <begin position="1"/>
        <end position="11"/>
    </location>
</feature>
<name>A0AAW1KCY2_SAPOF</name>
<dbReference type="EMBL" id="JBDFQZ010000006">
    <property type="protein sequence ID" value="KAK9715672.1"/>
    <property type="molecule type" value="Genomic_DNA"/>
</dbReference>
<feature type="domain" description="Retrotransposon Copia-like N-terminal" evidence="2">
    <location>
        <begin position="20"/>
        <end position="65"/>
    </location>
</feature>
<dbReference type="PANTHER" id="PTHR37610">
    <property type="entry name" value="CCHC-TYPE DOMAIN-CONTAINING PROTEIN"/>
    <property type="match status" value="1"/>
</dbReference>
<sequence>MTNGDSSTKIDPSSPYYLGPQDKPGDSITPIHLTSENYDEWSHEVRVALKSRRKYVFVNGSITEPTPPCTEDDWDTIHSMLVAWLSNTITPEVKSLLPKFENAKQLWDALAERFGMVDGSRIQQILGGLRDCRQIEGMSVTVYYGKLCQLWDDLDKHQPIIDCKCCAQCTSAKQHIDRRESERLHAFLWGLLPTPYASLRSVILAQSPSPTVARAYHMVCQEERVRGLDKPSETQTAISSFYVGQSSCPPAKHPSQMTRTERQNLYCTHCNRKGHDRSMCFDFLGEIPDWYYDLKGTKKASGRGSSNRGRGGGRSGGRSREEENAGRSESSPVESSNAVSSTPPGPTAAAASSSTSAASLINVYGTPHHDHSGKWLIDTGCSHHVTGNFALLSDVTSITNRVVGLPDGPGYEGGDWQR</sequence>
<dbReference type="PANTHER" id="PTHR37610:SF101">
    <property type="entry name" value="(RAPE) HYPOTHETICAL PROTEIN"/>
    <property type="match status" value="1"/>
</dbReference>
<proteinExistence type="predicted"/>
<feature type="region of interest" description="Disordered" evidence="1">
    <location>
        <begin position="1"/>
        <end position="23"/>
    </location>
</feature>
<dbReference type="Pfam" id="PF14244">
    <property type="entry name" value="Retrotran_gag_3"/>
    <property type="match status" value="1"/>
</dbReference>
<organism evidence="3 4">
    <name type="scientific">Saponaria officinalis</name>
    <name type="common">Common soapwort</name>
    <name type="synonym">Lychnis saponaria</name>
    <dbReference type="NCBI Taxonomy" id="3572"/>
    <lineage>
        <taxon>Eukaryota</taxon>
        <taxon>Viridiplantae</taxon>
        <taxon>Streptophyta</taxon>
        <taxon>Embryophyta</taxon>
        <taxon>Tracheophyta</taxon>
        <taxon>Spermatophyta</taxon>
        <taxon>Magnoliopsida</taxon>
        <taxon>eudicotyledons</taxon>
        <taxon>Gunneridae</taxon>
        <taxon>Pentapetalae</taxon>
        <taxon>Caryophyllales</taxon>
        <taxon>Caryophyllaceae</taxon>
        <taxon>Caryophylleae</taxon>
        <taxon>Saponaria</taxon>
    </lineage>
</organism>
<evidence type="ECO:0000313" key="4">
    <source>
        <dbReference type="Proteomes" id="UP001443914"/>
    </source>
</evidence>